<gene>
    <name evidence="1" type="ORF">BCUN_0523</name>
</gene>
<accession>A0A087B4S3</accession>
<name>A0A087B4S3_9BIFI</name>
<protein>
    <submittedName>
        <fullName evidence="1">Phage protein</fullName>
    </submittedName>
</protein>
<comment type="caution">
    <text evidence="1">The sequence shown here is derived from an EMBL/GenBank/DDBJ whole genome shotgun (WGS) entry which is preliminary data.</text>
</comment>
<dbReference type="AlphaFoldDB" id="A0A087B4S3"/>
<keyword evidence="2" id="KW-1185">Reference proteome</keyword>
<dbReference type="Proteomes" id="UP000029067">
    <property type="component" value="Unassembled WGS sequence"/>
</dbReference>
<reference evidence="1 2" key="1">
    <citation type="submission" date="2014-03" db="EMBL/GenBank/DDBJ databases">
        <title>Genomics of Bifidobacteria.</title>
        <authorList>
            <person name="Ventura M."/>
            <person name="Milani C."/>
            <person name="Lugli G.A."/>
        </authorList>
    </citation>
    <scope>NUCLEOTIDE SEQUENCE [LARGE SCALE GENOMIC DNA]</scope>
    <source>
        <strain evidence="1 2">LMG 10738</strain>
    </source>
</reference>
<organism evidence="1 2">
    <name type="scientific">Bifidobacterium cuniculi</name>
    <dbReference type="NCBI Taxonomy" id="1688"/>
    <lineage>
        <taxon>Bacteria</taxon>
        <taxon>Bacillati</taxon>
        <taxon>Actinomycetota</taxon>
        <taxon>Actinomycetes</taxon>
        <taxon>Bifidobacteriales</taxon>
        <taxon>Bifidobacteriaceae</taxon>
        <taxon>Bifidobacterium</taxon>
    </lineage>
</organism>
<dbReference type="RefSeq" id="WP_051920536.1">
    <property type="nucleotide sequence ID" value="NZ_JGYV01000001.1"/>
</dbReference>
<dbReference type="OrthoDB" id="118142at2"/>
<dbReference type="STRING" id="1688.BCUN_0523"/>
<sequence length="133" mass="14852">MYLLEETLDAIEESGHTTDDVLYVGSEDGRLQLPWPQAEPVLRVRYDNGYGDQEIATDLCVRFTDGAMLVRCEYDGAEWWRPIPAPAPQGDAFDCVKSDSSMNGRCLADLNESCDEHFQFGMVGVWLTSIGNP</sequence>
<evidence type="ECO:0000313" key="1">
    <source>
        <dbReference type="EMBL" id="KFI66023.1"/>
    </source>
</evidence>
<evidence type="ECO:0000313" key="2">
    <source>
        <dbReference type="Proteomes" id="UP000029067"/>
    </source>
</evidence>
<dbReference type="EMBL" id="JGYV01000001">
    <property type="protein sequence ID" value="KFI66023.1"/>
    <property type="molecule type" value="Genomic_DNA"/>
</dbReference>
<proteinExistence type="predicted"/>